<protein>
    <recommendedName>
        <fullName evidence="3">Endonuclease/exonuclease/phosphatase domain-containing protein</fullName>
    </recommendedName>
</protein>
<dbReference type="PANTHER" id="PTHR33710:SF77">
    <property type="entry name" value="DNASE I-LIKE SUPERFAMILY PROTEIN"/>
    <property type="match status" value="1"/>
</dbReference>
<reference evidence="1" key="1">
    <citation type="journal article" date="2012" name="Nat. Biotechnol.">
        <title>Draft genome sequence of pigeonpea (Cajanus cajan), an orphan legume crop of resource-poor farmers.</title>
        <authorList>
            <person name="Varshney R.K."/>
            <person name="Chen W."/>
            <person name="Li Y."/>
            <person name="Bharti A.K."/>
            <person name="Saxena R.K."/>
            <person name="Schlueter J.A."/>
            <person name="Donoghue M.T."/>
            <person name="Azam S."/>
            <person name="Fan G."/>
            <person name="Whaley A.M."/>
            <person name="Farmer A.D."/>
            <person name="Sheridan J."/>
            <person name="Iwata A."/>
            <person name="Tuteja R."/>
            <person name="Penmetsa R.V."/>
            <person name="Wu W."/>
            <person name="Upadhyaya H.D."/>
            <person name="Yang S.P."/>
            <person name="Shah T."/>
            <person name="Saxena K.B."/>
            <person name="Michael T."/>
            <person name="McCombie W.R."/>
            <person name="Yang B."/>
            <person name="Zhang G."/>
            <person name="Yang H."/>
            <person name="Wang J."/>
            <person name="Spillane C."/>
            <person name="Cook D.R."/>
            <person name="May G.D."/>
            <person name="Xu X."/>
            <person name="Jackson S.A."/>
        </authorList>
    </citation>
    <scope>NUCLEOTIDE SEQUENCE [LARGE SCALE GENOMIC DNA]</scope>
</reference>
<evidence type="ECO:0000313" key="2">
    <source>
        <dbReference type="Proteomes" id="UP000075243"/>
    </source>
</evidence>
<dbReference type="SUPFAM" id="SSF56219">
    <property type="entry name" value="DNase I-like"/>
    <property type="match status" value="1"/>
</dbReference>
<dbReference type="Gene3D" id="3.60.10.10">
    <property type="entry name" value="Endonuclease/exonuclease/phosphatase"/>
    <property type="match status" value="1"/>
</dbReference>
<proteinExistence type="predicted"/>
<dbReference type="AlphaFoldDB" id="A0A151QU41"/>
<sequence>MVQDCNLIDMGCQGSPFTWRRGTVLERLDRVLANMSWQLDFPEVNVFHLHPLKSDHCLVLIKFNSSWNCRHLRPFRFEAAWINHPMFHDVVRFAWCTIREAEL</sequence>
<evidence type="ECO:0000313" key="1">
    <source>
        <dbReference type="EMBL" id="KYP33789.1"/>
    </source>
</evidence>
<dbReference type="Gramene" id="C.cajan_43245.t">
    <property type="protein sequence ID" value="C.cajan_43245.t.cds1"/>
    <property type="gene ID" value="C.cajan_43245"/>
</dbReference>
<accession>A0A151QU41</accession>
<dbReference type="PANTHER" id="PTHR33710">
    <property type="entry name" value="BNAC02G09200D PROTEIN"/>
    <property type="match status" value="1"/>
</dbReference>
<dbReference type="InterPro" id="IPR036691">
    <property type="entry name" value="Endo/exonu/phosph_ase_sf"/>
</dbReference>
<evidence type="ECO:0008006" key="3">
    <source>
        <dbReference type="Google" id="ProtNLM"/>
    </source>
</evidence>
<name>A0A151QU41_CAJCA</name>
<organism evidence="1 2">
    <name type="scientific">Cajanus cajan</name>
    <name type="common">Pigeon pea</name>
    <name type="synonym">Cajanus indicus</name>
    <dbReference type="NCBI Taxonomy" id="3821"/>
    <lineage>
        <taxon>Eukaryota</taxon>
        <taxon>Viridiplantae</taxon>
        <taxon>Streptophyta</taxon>
        <taxon>Embryophyta</taxon>
        <taxon>Tracheophyta</taxon>
        <taxon>Spermatophyta</taxon>
        <taxon>Magnoliopsida</taxon>
        <taxon>eudicotyledons</taxon>
        <taxon>Gunneridae</taxon>
        <taxon>Pentapetalae</taxon>
        <taxon>rosids</taxon>
        <taxon>fabids</taxon>
        <taxon>Fabales</taxon>
        <taxon>Fabaceae</taxon>
        <taxon>Papilionoideae</taxon>
        <taxon>50 kb inversion clade</taxon>
        <taxon>NPAAA clade</taxon>
        <taxon>indigoferoid/millettioid clade</taxon>
        <taxon>Phaseoleae</taxon>
        <taxon>Cajanus</taxon>
    </lineage>
</organism>
<dbReference type="EMBL" id="KQ484773">
    <property type="protein sequence ID" value="KYP33789.1"/>
    <property type="molecule type" value="Genomic_DNA"/>
</dbReference>
<gene>
    <name evidence="1" type="ORF">KK1_045336</name>
</gene>
<keyword evidence="2" id="KW-1185">Reference proteome</keyword>
<dbReference type="Proteomes" id="UP000075243">
    <property type="component" value="Unassembled WGS sequence"/>
</dbReference>